<keyword evidence="10 15" id="KW-0460">Magnesium</keyword>
<dbReference type="PANTHER" id="PTHR11236:SF48">
    <property type="entry name" value="ISOCHORISMATE SYNTHASE MENF"/>
    <property type="match status" value="1"/>
</dbReference>
<evidence type="ECO:0000256" key="6">
    <source>
        <dbReference type="ARBA" id="ARBA00020653"/>
    </source>
</evidence>
<evidence type="ECO:0000256" key="11">
    <source>
        <dbReference type="ARBA" id="ARBA00023141"/>
    </source>
</evidence>
<evidence type="ECO:0000256" key="9">
    <source>
        <dbReference type="ARBA" id="ARBA00022822"/>
    </source>
</evidence>
<comment type="function">
    <text evidence="13 15">Part of a heterotetrameric complex that catalyzes the two-step biosynthesis of anthranilate, an intermediate in the biosynthesis of L-tryptophan. In the first step, the glutamine-binding beta subunit (TrpG) of anthranilate synthase (AS) provides the glutamine amidotransferase activity which generates ammonia as a substrate that, along with chorismate, is used in the second step, catalyzed by the large alpha subunit of AS (TrpE) to produce anthranilate. In the absence of TrpG, TrpE can synthesize anthranilate directly from chorismate and high concentrations of ammonia.</text>
</comment>
<comment type="catalytic activity">
    <reaction evidence="14 15">
        <text>chorismate + L-glutamine = anthranilate + pyruvate + L-glutamate + H(+)</text>
        <dbReference type="Rhea" id="RHEA:21732"/>
        <dbReference type="ChEBI" id="CHEBI:15361"/>
        <dbReference type="ChEBI" id="CHEBI:15378"/>
        <dbReference type="ChEBI" id="CHEBI:16567"/>
        <dbReference type="ChEBI" id="CHEBI:29748"/>
        <dbReference type="ChEBI" id="CHEBI:29985"/>
        <dbReference type="ChEBI" id="CHEBI:58359"/>
        <dbReference type="EC" id="4.1.3.27"/>
    </reaction>
</comment>
<keyword evidence="12 15" id="KW-0456">Lyase</keyword>
<dbReference type="GO" id="GO:0046872">
    <property type="term" value="F:metal ion binding"/>
    <property type="evidence" value="ECO:0007669"/>
    <property type="project" value="UniProtKB-KW"/>
</dbReference>
<keyword evidence="19" id="KW-1185">Reference proteome</keyword>
<dbReference type="HOGENOM" id="CLU_006493_9_3_5"/>
<dbReference type="STRING" id="488538.SAR116_0195"/>
<evidence type="ECO:0000256" key="8">
    <source>
        <dbReference type="ARBA" id="ARBA00022723"/>
    </source>
</evidence>
<dbReference type="PANTHER" id="PTHR11236">
    <property type="entry name" value="AMINOBENZOATE/ANTHRANILATE SYNTHASE"/>
    <property type="match status" value="1"/>
</dbReference>
<feature type="domain" description="Anthranilate synthase component I N-terminal" evidence="17">
    <location>
        <begin position="30"/>
        <end position="174"/>
    </location>
</feature>
<dbReference type="GO" id="GO:0000162">
    <property type="term" value="P:L-tryptophan biosynthetic process"/>
    <property type="evidence" value="ECO:0007669"/>
    <property type="project" value="UniProtKB-UniPathway"/>
</dbReference>
<evidence type="ECO:0000256" key="7">
    <source>
        <dbReference type="ARBA" id="ARBA00022605"/>
    </source>
</evidence>
<evidence type="ECO:0000256" key="13">
    <source>
        <dbReference type="ARBA" id="ARBA00025634"/>
    </source>
</evidence>
<dbReference type="NCBIfam" id="TIGR00564">
    <property type="entry name" value="trpE_most"/>
    <property type="match status" value="1"/>
</dbReference>
<reference evidence="18 19" key="1">
    <citation type="journal article" date="2010" name="J. Bacteriol.">
        <title>Complete genome sequence of "Candidatus Puniceispirillum marinum" IMCC1322, a representative of the SAR116 clade in the Alphaproteobacteria.</title>
        <authorList>
            <person name="Oh H.M."/>
            <person name="Kwon K.K."/>
            <person name="Kang I."/>
            <person name="Kang S.G."/>
            <person name="Lee J.H."/>
            <person name="Kim S.J."/>
            <person name="Cho J.C."/>
        </authorList>
    </citation>
    <scope>NUCLEOTIDE SEQUENCE [LARGE SCALE GENOMIC DNA]</scope>
    <source>
        <strain evidence="18 19">IMCC1322</strain>
    </source>
</reference>
<keyword evidence="9 15" id="KW-0822">Tryptophan biosynthesis</keyword>
<protein>
    <recommendedName>
        <fullName evidence="6 15">Anthranilate synthase component 1</fullName>
        <ecNumber evidence="5 15">4.1.3.27</ecNumber>
    </recommendedName>
</protein>
<dbReference type="OrthoDB" id="9803598at2"/>
<comment type="pathway">
    <text evidence="2 15">Amino-acid biosynthesis; L-tryptophan biosynthesis; L-tryptophan from chorismate: step 1/5.</text>
</comment>
<evidence type="ECO:0000256" key="14">
    <source>
        <dbReference type="ARBA" id="ARBA00047683"/>
    </source>
</evidence>
<evidence type="ECO:0000259" key="16">
    <source>
        <dbReference type="Pfam" id="PF00425"/>
    </source>
</evidence>
<evidence type="ECO:0000256" key="2">
    <source>
        <dbReference type="ARBA" id="ARBA00004873"/>
    </source>
</evidence>
<dbReference type="InterPro" id="IPR019999">
    <property type="entry name" value="Anth_synth_I-like"/>
</dbReference>
<keyword evidence="7 15" id="KW-0028">Amino-acid biosynthesis</keyword>
<keyword evidence="8 15" id="KW-0479">Metal-binding</keyword>
<gene>
    <name evidence="15" type="primary">trpE</name>
    <name evidence="18" type="ordered locus">SAR116_0195</name>
</gene>
<dbReference type="Pfam" id="PF04715">
    <property type="entry name" value="Anth_synt_I_N"/>
    <property type="match status" value="1"/>
</dbReference>
<dbReference type="Proteomes" id="UP000007460">
    <property type="component" value="Chromosome"/>
</dbReference>
<dbReference type="eggNOG" id="COG0147">
    <property type="taxonomic scope" value="Bacteria"/>
</dbReference>
<evidence type="ECO:0000256" key="15">
    <source>
        <dbReference type="RuleBase" id="RU364045"/>
    </source>
</evidence>
<name>D5BPF6_PUNMI</name>
<comment type="similarity">
    <text evidence="3 15">Belongs to the anthranilate synthase component I family.</text>
</comment>
<evidence type="ECO:0000313" key="19">
    <source>
        <dbReference type="Proteomes" id="UP000007460"/>
    </source>
</evidence>
<dbReference type="KEGG" id="apb:SAR116_0195"/>
<evidence type="ECO:0000256" key="5">
    <source>
        <dbReference type="ARBA" id="ARBA00012266"/>
    </source>
</evidence>
<dbReference type="InterPro" id="IPR005256">
    <property type="entry name" value="Anth_synth_I_PabB"/>
</dbReference>
<evidence type="ECO:0000256" key="10">
    <source>
        <dbReference type="ARBA" id="ARBA00022842"/>
    </source>
</evidence>
<dbReference type="Gene3D" id="3.60.120.10">
    <property type="entry name" value="Anthranilate synthase"/>
    <property type="match status" value="1"/>
</dbReference>
<accession>D5BPF6</accession>
<keyword evidence="11 15" id="KW-0057">Aromatic amino acid biosynthesis</keyword>
<dbReference type="EC" id="4.1.3.27" evidence="5 15"/>
<dbReference type="UniPathway" id="UPA00035">
    <property type="reaction ID" value="UER00040"/>
</dbReference>
<evidence type="ECO:0000256" key="4">
    <source>
        <dbReference type="ARBA" id="ARBA00011575"/>
    </source>
</evidence>
<proteinExistence type="inferred from homology"/>
<comment type="subunit">
    <text evidence="4 15">Heterotetramer consisting of two non-identical subunits: a beta subunit (TrpG) and a large alpha subunit (TrpE).</text>
</comment>
<dbReference type="EMBL" id="CP001751">
    <property type="protein sequence ID" value="ADE38438.1"/>
    <property type="molecule type" value="Genomic_DNA"/>
</dbReference>
<dbReference type="Pfam" id="PF00425">
    <property type="entry name" value="Chorismate_bind"/>
    <property type="match status" value="1"/>
</dbReference>
<evidence type="ECO:0000259" key="17">
    <source>
        <dbReference type="Pfam" id="PF04715"/>
    </source>
</evidence>
<organism evidence="18 19">
    <name type="scientific">Puniceispirillum marinum (strain IMCC1322)</name>
    <dbReference type="NCBI Taxonomy" id="488538"/>
    <lineage>
        <taxon>Bacteria</taxon>
        <taxon>Pseudomonadati</taxon>
        <taxon>Pseudomonadota</taxon>
        <taxon>Alphaproteobacteria</taxon>
        <taxon>Candidatus Puniceispirillales</taxon>
        <taxon>Candidatus Puniceispirillaceae</taxon>
        <taxon>Candidatus Puniceispirillum</taxon>
    </lineage>
</organism>
<sequence>MSAISDSFDSFVGRFEANKPSLLHRVFIADTQTPVSAFLKLGNDKSNCFLLESVEGGEVRGRFSVIGMNPDLIWRCRGNVAECNRDPANSDHFVADSAAPLSSLRMLLAESAMDDMGDLPPMSAGLFGYFGYDMIRHIENIPDQNDAAFDVYDSVLIRPSIVAIFDRLKDTITLVTQVRPSEWTDAQTAWDAAQNRLQDAVNALDAPIPQTEDGDANANLPAPETNMVKPAFLDMVRKAKEHIRAGDIFQVVLSQRFTIPFHLPAINLYRSLRRLNPSPFLFFFDFGNLSIVGSSPEILVRLRNKEVTIRPIAGTRKRGLTKEEDEANAASLMADIKERAEHLMLLDLGRNDVGRVSKPGSVRVKSNYDVEYYSHVMHIASQVEGTIRDDLDALDAMIAGFPAGTVSGAPKIRAMEIIDDMEPDRRGIYAGAIGYISVAGELDTCIALRTAVIKDQKMHVQAGAGIVYDSDPEAEYEETQNKALALIRAAGEALRFKK</sequence>
<dbReference type="InterPro" id="IPR006805">
    <property type="entry name" value="Anth_synth_I_N"/>
</dbReference>
<comment type="cofactor">
    <cofactor evidence="1 15">
        <name>Mg(2+)</name>
        <dbReference type="ChEBI" id="CHEBI:18420"/>
    </cofactor>
</comment>
<evidence type="ECO:0000256" key="12">
    <source>
        <dbReference type="ARBA" id="ARBA00023239"/>
    </source>
</evidence>
<dbReference type="GO" id="GO:0004049">
    <property type="term" value="F:anthranilate synthase activity"/>
    <property type="evidence" value="ECO:0007669"/>
    <property type="project" value="UniProtKB-EC"/>
</dbReference>
<evidence type="ECO:0000256" key="1">
    <source>
        <dbReference type="ARBA" id="ARBA00001946"/>
    </source>
</evidence>
<evidence type="ECO:0000313" key="18">
    <source>
        <dbReference type="EMBL" id="ADE38438.1"/>
    </source>
</evidence>
<dbReference type="PRINTS" id="PR00095">
    <property type="entry name" value="ANTSNTHASEI"/>
</dbReference>
<dbReference type="AlphaFoldDB" id="D5BPF6"/>
<dbReference type="InterPro" id="IPR005801">
    <property type="entry name" value="ADC_synthase"/>
</dbReference>
<dbReference type="SUPFAM" id="SSF56322">
    <property type="entry name" value="ADC synthase"/>
    <property type="match status" value="1"/>
</dbReference>
<dbReference type="InterPro" id="IPR015890">
    <property type="entry name" value="Chorismate_C"/>
</dbReference>
<feature type="domain" description="Chorismate-utilising enzyme C-terminal" evidence="16">
    <location>
        <begin position="231"/>
        <end position="482"/>
    </location>
</feature>
<evidence type="ECO:0000256" key="3">
    <source>
        <dbReference type="ARBA" id="ARBA00009562"/>
    </source>
</evidence>
<dbReference type="RefSeq" id="WP_013045068.1">
    <property type="nucleotide sequence ID" value="NC_014010.1"/>
</dbReference>